<evidence type="ECO:0000313" key="5">
    <source>
        <dbReference type="EMBL" id="CAJ1960112.1"/>
    </source>
</evidence>
<organism evidence="5 6">
    <name type="scientific">Cylindrotheca closterium</name>
    <dbReference type="NCBI Taxonomy" id="2856"/>
    <lineage>
        <taxon>Eukaryota</taxon>
        <taxon>Sar</taxon>
        <taxon>Stramenopiles</taxon>
        <taxon>Ochrophyta</taxon>
        <taxon>Bacillariophyta</taxon>
        <taxon>Bacillariophyceae</taxon>
        <taxon>Bacillariophycidae</taxon>
        <taxon>Bacillariales</taxon>
        <taxon>Bacillariaceae</taxon>
        <taxon>Cylindrotheca</taxon>
    </lineage>
</organism>
<dbReference type="AlphaFoldDB" id="A0AAD2JL08"/>
<accession>A0AAD2JL08</accession>
<feature type="compositionally biased region" description="Acidic residues" evidence="2">
    <location>
        <begin position="348"/>
        <end position="357"/>
    </location>
</feature>
<evidence type="ECO:0000256" key="3">
    <source>
        <dbReference type="SAM" id="Phobius"/>
    </source>
</evidence>
<dbReference type="Pfam" id="PF02872">
    <property type="entry name" value="5_nucleotid_C"/>
    <property type="match status" value="1"/>
</dbReference>
<feature type="transmembrane region" description="Helical" evidence="3">
    <location>
        <begin position="400"/>
        <end position="422"/>
    </location>
</feature>
<gene>
    <name evidence="5" type="ORF">CYCCA115_LOCUS18528</name>
</gene>
<dbReference type="PANTHER" id="PTHR11575">
    <property type="entry name" value="5'-NUCLEOTIDASE-RELATED"/>
    <property type="match status" value="1"/>
</dbReference>
<dbReference type="GO" id="GO:0009166">
    <property type="term" value="P:nucleotide catabolic process"/>
    <property type="evidence" value="ECO:0007669"/>
    <property type="project" value="InterPro"/>
</dbReference>
<evidence type="ECO:0000256" key="1">
    <source>
        <dbReference type="ARBA" id="ARBA00006654"/>
    </source>
</evidence>
<keyword evidence="3" id="KW-0812">Transmembrane</keyword>
<keyword evidence="6" id="KW-1185">Reference proteome</keyword>
<keyword evidence="3" id="KW-1133">Transmembrane helix</keyword>
<dbReference type="EMBL" id="CAKOGP040002047">
    <property type="protein sequence ID" value="CAJ1960112.1"/>
    <property type="molecule type" value="Genomic_DNA"/>
</dbReference>
<evidence type="ECO:0000259" key="4">
    <source>
        <dbReference type="Pfam" id="PF02872"/>
    </source>
</evidence>
<evidence type="ECO:0000256" key="2">
    <source>
        <dbReference type="SAM" id="MobiDB-lite"/>
    </source>
</evidence>
<feature type="compositionally biased region" description="Low complexity" evidence="2">
    <location>
        <begin position="138"/>
        <end position="149"/>
    </location>
</feature>
<comment type="caution">
    <text evidence="5">The sequence shown here is derived from an EMBL/GenBank/DDBJ whole genome shotgun (WGS) entry which is preliminary data.</text>
</comment>
<protein>
    <recommendedName>
        <fullName evidence="4">5'-Nucleotidase C-terminal domain-containing protein</fullName>
    </recommendedName>
</protein>
<dbReference type="GO" id="GO:0008768">
    <property type="term" value="F:UDP-sugar diphosphatase activity"/>
    <property type="evidence" value="ECO:0007669"/>
    <property type="project" value="TreeGrafter"/>
</dbReference>
<feature type="region of interest" description="Disordered" evidence="2">
    <location>
        <begin position="330"/>
        <end position="369"/>
    </location>
</feature>
<comment type="similarity">
    <text evidence="1">Belongs to the 5'-nucleotidase family.</text>
</comment>
<dbReference type="InterPro" id="IPR036907">
    <property type="entry name" value="5'-Nucleotdase_C_sf"/>
</dbReference>
<dbReference type="Gene3D" id="3.90.780.10">
    <property type="entry name" value="5'-Nucleotidase, C-terminal domain"/>
    <property type="match status" value="1"/>
</dbReference>
<feature type="compositionally biased region" description="Polar residues" evidence="2">
    <location>
        <begin position="178"/>
        <end position="189"/>
    </location>
</feature>
<keyword evidence="3" id="KW-0472">Membrane</keyword>
<dbReference type="SUPFAM" id="SSF55816">
    <property type="entry name" value="5'-nucleotidase (syn. UDP-sugar hydrolase), C-terminal domain"/>
    <property type="match status" value="1"/>
</dbReference>
<dbReference type="GO" id="GO:0008253">
    <property type="term" value="F:5'-nucleotidase activity"/>
    <property type="evidence" value="ECO:0007669"/>
    <property type="project" value="TreeGrafter"/>
</dbReference>
<feature type="compositionally biased region" description="Polar residues" evidence="2">
    <location>
        <begin position="54"/>
        <end position="70"/>
    </location>
</feature>
<feature type="region of interest" description="Disordered" evidence="2">
    <location>
        <begin position="54"/>
        <end position="282"/>
    </location>
</feature>
<dbReference type="PANTHER" id="PTHR11575:SF24">
    <property type="entry name" value="5'-NUCLEOTIDASE"/>
    <property type="match status" value="1"/>
</dbReference>
<dbReference type="Proteomes" id="UP001295423">
    <property type="component" value="Unassembled WGS sequence"/>
</dbReference>
<feature type="compositionally biased region" description="Polar residues" evidence="2">
    <location>
        <begin position="197"/>
        <end position="215"/>
    </location>
</feature>
<feature type="domain" description="5'-Nucleotidase C-terminal" evidence="4">
    <location>
        <begin position="483"/>
        <end position="626"/>
    </location>
</feature>
<evidence type="ECO:0000313" key="6">
    <source>
        <dbReference type="Proteomes" id="UP001295423"/>
    </source>
</evidence>
<name>A0AAD2JL08_9STRA</name>
<dbReference type="InterPro" id="IPR006179">
    <property type="entry name" value="5_nucleotidase/apyrase"/>
</dbReference>
<sequence>MERRKSALEEAQEAALNFALDDDDDVSVISFESASGGAEDVELTFQEFTSNAANSIPRTSCGTDSTYQAHTRSSLTSPPPASTSSIKAPNRNSSPSNPSNEDKENNSNSNSYQWARARAQALASILQPGLESEDDGFSLDSSQSESSASKMGPKPPKRKDSSPDSSSNAKADEIFLQMQIQSGEFSVSRRSLPPNLTRYSSGESTSTAKSAQTIKSFPPTVKRTLSQSSYRDPRHRKNYGGQSYRSLIRPTPRPARVATRAASVGTTTGSTISSKSSSSFKASSHAAVVATKATATNEKNQEKRAISQFRQSFLRTMEERLQMRVETKERRYDEENQQQQHHQRFQENGEEQEEEEDKPPSDTEILTAETRVVPTSVDLNETQHSLAESTIPGRKLVHSVLIYSLLGTIAIATISILIVVLLQKGDNEGKVPLMEQDSPVAPVSPPTIAPEVVPDQVLAVVPKTICMEQVPGDGWSTQCSPEQSNLQGGGVCNLVAQSFLHQVEGADIAFQSSTSCLGDIVIGNFTVADAYQILPYNERLWKIEVTGFDILTVLEQVLEATFGINKGKRDYPYAAGLRFAINASAPYMHRISDLEINRRLEQYAWEPLDMDGKYTVVASRNLLIGGSIIRDTPYAAFEQAYKDQFPKGKTWRQTTTTFIEYAEKERVLRDPPLDTYSTALFVP</sequence>
<dbReference type="InterPro" id="IPR008334">
    <property type="entry name" value="5'-Nucleotdase_C"/>
</dbReference>
<reference evidence="5" key="1">
    <citation type="submission" date="2023-08" db="EMBL/GenBank/DDBJ databases">
        <authorList>
            <person name="Audoor S."/>
            <person name="Bilcke G."/>
        </authorList>
    </citation>
    <scope>NUCLEOTIDE SEQUENCE</scope>
</reference>
<proteinExistence type="inferred from homology"/>
<feature type="compositionally biased region" description="Low complexity" evidence="2">
    <location>
        <begin position="254"/>
        <end position="282"/>
    </location>
</feature>